<evidence type="ECO:0000256" key="1">
    <source>
        <dbReference type="ARBA" id="ARBA00022676"/>
    </source>
</evidence>
<dbReference type="Proteomes" id="UP001432166">
    <property type="component" value="Chromosome"/>
</dbReference>
<evidence type="ECO:0000313" key="7">
    <source>
        <dbReference type="Proteomes" id="UP001432166"/>
    </source>
</evidence>
<evidence type="ECO:0000256" key="2">
    <source>
        <dbReference type="ARBA" id="ARBA00022679"/>
    </source>
</evidence>
<dbReference type="CDD" id="cd03801">
    <property type="entry name" value="GT4_PimA-like"/>
    <property type="match status" value="1"/>
</dbReference>
<dbReference type="Pfam" id="PF00534">
    <property type="entry name" value="Glycos_transf_1"/>
    <property type="match status" value="1"/>
</dbReference>
<dbReference type="InterPro" id="IPR050194">
    <property type="entry name" value="Glycosyltransferase_grp1"/>
</dbReference>
<dbReference type="SUPFAM" id="SSF53756">
    <property type="entry name" value="UDP-Glycosyltransferase/glycogen phosphorylase"/>
    <property type="match status" value="1"/>
</dbReference>
<sequence>MPQHVPSSLRAAFPRSAQRQPALPPQPRRIVFLARRDYGNEAAGGSELLVDRLAEGLTHLGHQVTLLCGGPAAYRDYRVVSAGGDLGHYLRARSAFQRQVGDCDLLVEVCNGMPYLAPLWHRGPTLCLVNHVHTDLWRMRFGGPLAPAARLGRRLEHWALAGGQRGGLLVAVSPSTAHALRAIGVERDRIRVVHNGVEEPGAPAERSPEPLFVAVGRLVEYKRIDLLLRLWERVRPVTGGRLVIVGDGPERQRLQQLAGPGVEFTGHVSEAEKHRLLCAAWLLLHPSAVEGWGLVVTEAAARETPAIAFDVPGLRDSIVNGETGLLARGESSFAAAWCTLALSTHRRTLMGKAAGDRAAQYRWHRTVRQFRAVATEAVRGWTP</sequence>
<keyword evidence="2" id="KW-0808">Transferase</keyword>
<gene>
    <name evidence="6" type="ORF">OG288_28875</name>
</gene>
<evidence type="ECO:0000256" key="3">
    <source>
        <dbReference type="SAM" id="MobiDB-lite"/>
    </source>
</evidence>
<evidence type="ECO:0000259" key="4">
    <source>
        <dbReference type="Pfam" id="PF00534"/>
    </source>
</evidence>
<feature type="domain" description="Glycosyl transferase family 1" evidence="4">
    <location>
        <begin position="204"/>
        <end position="332"/>
    </location>
</feature>
<keyword evidence="1" id="KW-0328">Glycosyltransferase</keyword>
<dbReference type="EMBL" id="CP108133">
    <property type="protein sequence ID" value="WTP51961.1"/>
    <property type="molecule type" value="Genomic_DNA"/>
</dbReference>
<feature type="region of interest" description="Disordered" evidence="3">
    <location>
        <begin position="1"/>
        <end position="23"/>
    </location>
</feature>
<keyword evidence="7" id="KW-1185">Reference proteome</keyword>
<dbReference type="PANTHER" id="PTHR45947">
    <property type="entry name" value="SULFOQUINOVOSYL TRANSFERASE SQD2"/>
    <property type="match status" value="1"/>
</dbReference>
<protein>
    <submittedName>
        <fullName evidence="6">Glycosyltransferase family 4 protein</fullName>
    </submittedName>
</protein>
<dbReference type="InterPro" id="IPR001296">
    <property type="entry name" value="Glyco_trans_1"/>
</dbReference>
<accession>A0ABZ1JMW8</accession>
<name>A0ABZ1JMW8_9ACTN</name>
<dbReference type="InterPro" id="IPR028098">
    <property type="entry name" value="Glyco_trans_4-like_N"/>
</dbReference>
<organism evidence="6 7">
    <name type="scientific">Streptomyces tauricus</name>
    <dbReference type="NCBI Taxonomy" id="68274"/>
    <lineage>
        <taxon>Bacteria</taxon>
        <taxon>Bacillati</taxon>
        <taxon>Actinomycetota</taxon>
        <taxon>Actinomycetes</taxon>
        <taxon>Kitasatosporales</taxon>
        <taxon>Streptomycetaceae</taxon>
        <taxon>Streptomyces</taxon>
        <taxon>Streptomyces aurantiacus group</taxon>
    </lineage>
</organism>
<evidence type="ECO:0000313" key="6">
    <source>
        <dbReference type="EMBL" id="WTP51961.1"/>
    </source>
</evidence>
<feature type="domain" description="Glycosyltransferase subfamily 4-like N-terminal" evidence="5">
    <location>
        <begin position="44"/>
        <end position="198"/>
    </location>
</feature>
<dbReference type="Pfam" id="PF13439">
    <property type="entry name" value="Glyco_transf_4"/>
    <property type="match status" value="1"/>
</dbReference>
<evidence type="ECO:0000259" key="5">
    <source>
        <dbReference type="Pfam" id="PF13439"/>
    </source>
</evidence>
<dbReference type="PANTHER" id="PTHR45947:SF3">
    <property type="entry name" value="SULFOQUINOVOSYL TRANSFERASE SQD2"/>
    <property type="match status" value="1"/>
</dbReference>
<dbReference type="Gene3D" id="3.40.50.2000">
    <property type="entry name" value="Glycogen Phosphorylase B"/>
    <property type="match status" value="2"/>
</dbReference>
<proteinExistence type="predicted"/>
<reference evidence="6" key="1">
    <citation type="submission" date="2022-10" db="EMBL/GenBank/DDBJ databases">
        <title>The complete genomes of actinobacterial strains from the NBC collection.</title>
        <authorList>
            <person name="Joergensen T.S."/>
            <person name="Alvarez Arevalo M."/>
            <person name="Sterndorff E.B."/>
            <person name="Faurdal D."/>
            <person name="Vuksanovic O."/>
            <person name="Mourched A.-S."/>
            <person name="Charusanti P."/>
            <person name="Shaw S."/>
            <person name="Blin K."/>
            <person name="Weber T."/>
        </authorList>
    </citation>
    <scope>NUCLEOTIDE SEQUENCE</scope>
    <source>
        <strain evidence="6">NBC_00189</strain>
    </source>
</reference>
<dbReference type="RefSeq" id="WP_328938601.1">
    <property type="nucleotide sequence ID" value="NZ_CP108133.1"/>
</dbReference>